<name>A0A1I7TMZ8_9PELO</name>
<evidence type="ECO:0000313" key="5">
    <source>
        <dbReference type="WBParaSite" id="Csp11.Scaffold629.g10042.t1"/>
    </source>
</evidence>
<protein>
    <submittedName>
        <fullName evidence="5">Matrix-remodeling-associated protein 7</fullName>
    </submittedName>
</protein>
<proteinExistence type="predicted"/>
<dbReference type="InterPro" id="IPR026622">
    <property type="entry name" value="Mxra7"/>
</dbReference>
<keyword evidence="2" id="KW-1133">Transmembrane helix</keyword>
<dbReference type="AlphaFoldDB" id="A0A1I7TMZ8"/>
<dbReference type="Pfam" id="PF25473">
    <property type="entry name" value="MXRA7_helical"/>
    <property type="match status" value="1"/>
</dbReference>
<evidence type="ECO:0000313" key="4">
    <source>
        <dbReference type="Proteomes" id="UP000095282"/>
    </source>
</evidence>
<feature type="compositionally biased region" description="Acidic residues" evidence="1">
    <location>
        <begin position="139"/>
        <end position="168"/>
    </location>
</feature>
<dbReference type="Proteomes" id="UP000095282">
    <property type="component" value="Unplaced"/>
</dbReference>
<keyword evidence="2" id="KW-0472">Membrane</keyword>
<accession>A0A1I7TMZ8</accession>
<feature type="region of interest" description="Disordered" evidence="1">
    <location>
        <begin position="127"/>
        <end position="198"/>
    </location>
</feature>
<evidence type="ECO:0000256" key="2">
    <source>
        <dbReference type="SAM" id="Phobius"/>
    </source>
</evidence>
<evidence type="ECO:0000259" key="3">
    <source>
        <dbReference type="Pfam" id="PF25473"/>
    </source>
</evidence>
<dbReference type="PANTHER" id="PTHR21845:SF2">
    <property type="entry name" value="MATRIX-REMODELING-ASSOCIATED PROTEIN 7"/>
    <property type="match status" value="1"/>
</dbReference>
<dbReference type="eggNOG" id="ENOG502SAE0">
    <property type="taxonomic scope" value="Eukaryota"/>
</dbReference>
<feature type="domain" description="Matrix-remodeling-associated protein 7 helical" evidence="3">
    <location>
        <begin position="213"/>
        <end position="273"/>
    </location>
</feature>
<dbReference type="InterPro" id="IPR057534">
    <property type="entry name" value="MXRA7_helical"/>
</dbReference>
<feature type="transmembrane region" description="Helical" evidence="2">
    <location>
        <begin position="68"/>
        <end position="89"/>
    </location>
</feature>
<sequence length="274" mass="31837">MSSLISKQLTELLHKTKGSECPRNVFKRREKEDRQQLRQRFLAVFVDEEVIGTSDWNAKIMSYTMEQWIAIGFTIVGGALFGLLMHYLYQLKRGNTAETDRFQGRMNTAGIRKNRVIFSPEVCENDVITLDTDEKTESESNSDEQEDEQEDEEELEDEEDDDEEEEEQMPQFNKRKIKNYDADMPSTSETQEKELSDGDKINATIGKLHGKLATAQLKAKTRQIAAEMSEQEKAYEAQMTNNQMESIMRLMMQNQEKFGMSSEDIKEQMNLYNF</sequence>
<keyword evidence="2" id="KW-0812">Transmembrane</keyword>
<reference evidence="5" key="1">
    <citation type="submission" date="2016-11" db="UniProtKB">
        <authorList>
            <consortium name="WormBaseParasite"/>
        </authorList>
    </citation>
    <scope>IDENTIFICATION</scope>
</reference>
<evidence type="ECO:0000256" key="1">
    <source>
        <dbReference type="SAM" id="MobiDB-lite"/>
    </source>
</evidence>
<keyword evidence="4" id="KW-1185">Reference proteome</keyword>
<dbReference type="PANTHER" id="PTHR21845">
    <property type="entry name" value="TRANSMEMBRANE ANCHOR PROTEIN 1"/>
    <property type="match status" value="1"/>
</dbReference>
<dbReference type="WBParaSite" id="Csp11.Scaffold629.g10042.t1">
    <property type="protein sequence ID" value="Csp11.Scaffold629.g10042.t1"/>
    <property type="gene ID" value="Csp11.Scaffold629.g10042"/>
</dbReference>
<organism evidence="4 5">
    <name type="scientific">Caenorhabditis tropicalis</name>
    <dbReference type="NCBI Taxonomy" id="1561998"/>
    <lineage>
        <taxon>Eukaryota</taxon>
        <taxon>Metazoa</taxon>
        <taxon>Ecdysozoa</taxon>
        <taxon>Nematoda</taxon>
        <taxon>Chromadorea</taxon>
        <taxon>Rhabditida</taxon>
        <taxon>Rhabditina</taxon>
        <taxon>Rhabditomorpha</taxon>
        <taxon>Rhabditoidea</taxon>
        <taxon>Rhabditidae</taxon>
        <taxon>Peloderinae</taxon>
        <taxon>Caenorhabditis</taxon>
    </lineage>
</organism>